<evidence type="ECO:0008006" key="2">
    <source>
        <dbReference type="Google" id="ProtNLM"/>
    </source>
</evidence>
<dbReference type="Gene3D" id="3.90.550.10">
    <property type="entry name" value="Spore Coat Polysaccharide Biosynthesis Protein SpsA, Chain A"/>
    <property type="match status" value="1"/>
</dbReference>
<dbReference type="InterPro" id="IPR003329">
    <property type="entry name" value="Cytidylyl_trans"/>
</dbReference>
<comment type="caution">
    <text evidence="1">The sequence shown here is derived from an EMBL/GenBank/DDBJ whole genome shotgun (WGS) entry which is preliminary data.</text>
</comment>
<organism evidence="1">
    <name type="scientific">marine sediment metagenome</name>
    <dbReference type="NCBI Taxonomy" id="412755"/>
    <lineage>
        <taxon>unclassified sequences</taxon>
        <taxon>metagenomes</taxon>
        <taxon>ecological metagenomes</taxon>
    </lineage>
</organism>
<accession>X1LCD6</accession>
<dbReference type="InterPro" id="IPR029044">
    <property type="entry name" value="Nucleotide-diphossugar_trans"/>
</dbReference>
<dbReference type="Pfam" id="PF02348">
    <property type="entry name" value="CTP_transf_3"/>
    <property type="match status" value="1"/>
</dbReference>
<dbReference type="SUPFAM" id="SSF53448">
    <property type="entry name" value="Nucleotide-diphospho-sugar transferases"/>
    <property type="match status" value="1"/>
</dbReference>
<dbReference type="InterPro" id="IPR050793">
    <property type="entry name" value="CMP-NeuNAc_synthase"/>
</dbReference>
<dbReference type="EMBL" id="BARV01009718">
    <property type="protein sequence ID" value="GAI03486.1"/>
    <property type="molecule type" value="Genomic_DNA"/>
</dbReference>
<dbReference type="PANTHER" id="PTHR21485:SF6">
    <property type="entry name" value="N-ACYLNEURAMINATE CYTIDYLYLTRANSFERASE-RELATED"/>
    <property type="match status" value="1"/>
</dbReference>
<dbReference type="AlphaFoldDB" id="X1LCD6"/>
<sequence length="233" mass="25972">MRKNQKVVAIIPARGGSKGVPRKNIRDLAGKPLIAYTIEAAKKSGYVDRLIVSTDDEEIATISKSYGVEVPFMRPAELATDEAPTLSVIQHAVKFLEIEGSKIDIVIILQPTSPLRGGARIDEAVKKLVGTGADSVVTVCKVKHHPFWSYTAKGDRLYPFSEEGINVSRHQDLPEVYALNGAVYVVRRDVLFDQNSLFGRDTRAIIMPYEESVDIDDYFDLFVVEMVLKYWKG</sequence>
<proteinExistence type="predicted"/>
<reference evidence="1" key="1">
    <citation type="journal article" date="2014" name="Front. Microbiol.">
        <title>High frequency of phylogenetically diverse reductive dehalogenase-homologous genes in deep subseafloor sedimentary metagenomes.</title>
        <authorList>
            <person name="Kawai M."/>
            <person name="Futagami T."/>
            <person name="Toyoda A."/>
            <person name="Takaki Y."/>
            <person name="Nishi S."/>
            <person name="Hori S."/>
            <person name="Arai W."/>
            <person name="Tsubouchi T."/>
            <person name="Morono Y."/>
            <person name="Uchiyama I."/>
            <person name="Ito T."/>
            <person name="Fujiyama A."/>
            <person name="Inagaki F."/>
            <person name="Takami H."/>
        </authorList>
    </citation>
    <scope>NUCLEOTIDE SEQUENCE</scope>
    <source>
        <strain evidence="1">Expedition CK06-06</strain>
    </source>
</reference>
<gene>
    <name evidence="1" type="ORF">S06H3_19067</name>
</gene>
<dbReference type="CDD" id="cd02513">
    <property type="entry name" value="CMP-NeuAc_Synthase"/>
    <property type="match status" value="1"/>
</dbReference>
<evidence type="ECO:0000313" key="1">
    <source>
        <dbReference type="EMBL" id="GAI03486.1"/>
    </source>
</evidence>
<protein>
    <recommendedName>
        <fullName evidence="2">N-acylneuraminate cytidylyltransferase</fullName>
    </recommendedName>
</protein>
<name>X1LCD6_9ZZZZ</name>
<dbReference type="PANTHER" id="PTHR21485">
    <property type="entry name" value="HAD SUPERFAMILY MEMBERS CMAS AND KDSC"/>
    <property type="match status" value="1"/>
</dbReference>
<dbReference type="GO" id="GO:0008781">
    <property type="term" value="F:N-acylneuraminate cytidylyltransferase activity"/>
    <property type="evidence" value="ECO:0007669"/>
    <property type="project" value="TreeGrafter"/>
</dbReference>